<keyword evidence="3" id="KW-0677">Repeat</keyword>
<keyword evidence="2 4" id="KW-0853">WD repeat</keyword>
<evidence type="ECO:0000256" key="2">
    <source>
        <dbReference type="ARBA" id="ARBA00022574"/>
    </source>
</evidence>
<evidence type="ECO:0000256" key="5">
    <source>
        <dbReference type="SAM" id="MobiDB-lite"/>
    </source>
</evidence>
<dbReference type="Gene3D" id="2.130.10.10">
    <property type="entry name" value="YVTN repeat-like/Quinoprotein amine dehydrogenase"/>
    <property type="match status" value="1"/>
</dbReference>
<proteinExistence type="inferred from homology"/>
<evidence type="ECO:0000256" key="4">
    <source>
        <dbReference type="PROSITE-ProRule" id="PRU00221"/>
    </source>
</evidence>
<gene>
    <name evidence="7" type="primary">LOC100899812</name>
</gene>
<feature type="compositionally biased region" description="Basic and acidic residues" evidence="5">
    <location>
        <begin position="337"/>
        <end position="347"/>
    </location>
</feature>
<dbReference type="RefSeq" id="XP_003737945.1">
    <property type="nucleotide sequence ID" value="XM_003737897.1"/>
</dbReference>
<feature type="region of interest" description="Disordered" evidence="5">
    <location>
        <begin position="405"/>
        <end position="434"/>
    </location>
</feature>
<dbReference type="SMART" id="SM00320">
    <property type="entry name" value="WD40"/>
    <property type="match status" value="5"/>
</dbReference>
<dbReference type="InterPro" id="IPR001680">
    <property type="entry name" value="WD40_rpt"/>
</dbReference>
<comment type="similarity">
    <text evidence="1">Belongs to the WD repeat DCAF10 family.</text>
</comment>
<dbReference type="PROSITE" id="PS50082">
    <property type="entry name" value="WD_REPEATS_2"/>
    <property type="match status" value="2"/>
</dbReference>
<dbReference type="InterPro" id="IPR036322">
    <property type="entry name" value="WD40_repeat_dom_sf"/>
</dbReference>
<dbReference type="Pfam" id="PF00400">
    <property type="entry name" value="WD40"/>
    <property type="match status" value="2"/>
</dbReference>
<dbReference type="InterPro" id="IPR039085">
    <property type="entry name" value="DCA10"/>
</dbReference>
<evidence type="ECO:0000313" key="7">
    <source>
        <dbReference type="RefSeq" id="XP_003737945.1"/>
    </source>
</evidence>
<dbReference type="GO" id="GO:0080008">
    <property type="term" value="C:Cul4-RING E3 ubiquitin ligase complex"/>
    <property type="evidence" value="ECO:0007669"/>
    <property type="project" value="TreeGrafter"/>
</dbReference>
<name>A0AAJ6QMU1_9ACAR</name>
<dbReference type="PROSITE" id="PS00678">
    <property type="entry name" value="WD_REPEATS_1"/>
    <property type="match status" value="1"/>
</dbReference>
<dbReference type="PANTHER" id="PTHR14588:SF2">
    <property type="entry name" value="DDB1- AND CUL4-ASSOCIATED FACTOR 10"/>
    <property type="match status" value="1"/>
</dbReference>
<dbReference type="GeneID" id="100899812"/>
<feature type="region of interest" description="Disordered" evidence="5">
    <location>
        <begin position="337"/>
        <end position="366"/>
    </location>
</feature>
<dbReference type="PANTHER" id="PTHR14588">
    <property type="entry name" value="DDB1- AND CUL4-ASSOCIATED FACTOR 10"/>
    <property type="match status" value="1"/>
</dbReference>
<dbReference type="InterPro" id="IPR015943">
    <property type="entry name" value="WD40/YVTN_repeat-like_dom_sf"/>
</dbReference>
<sequence>MFDDVEYVCPEHFVIHCMLTRGRSENTRRPGHQQTWCQRVYNRQLGLRSREPMGAGIRRIYSHMGNTDSPFPSDSTNTAHGGIFNLSFSDDGRTLVAATERRRILVLDPLSHKLVHSVTDAHQDCVNYVRFLDSRVIASCSDDMTIKLWDVRSLRMHVNLLQGHEGWVKNIEYSKKDNLLITSGFDGNIQKWDINNLGQQYDVQSNRIMHHTGLMRMRLVPDESKMILCTTHGYLIVVHDLDLNTFKDDLSKFQPDGIRLLQRNQIGYGTSIEDCERILTATRNRIEFITDFPLGDKAEVISSLQVHPKGWCVLSRNTSMEEMGEWTCVHDIQGLDRSEAPEAEKSSSRKRSRHSAHRSEPDRRRPRIELFGIYQRNPDRLDEAEDYDVRGLRFRIDNYRSQQPQVSIIESVGEQSDLEDDSSEEANDERSPSRGVRIFEISTRDLVDPRVEVRRPRVHEIPLYITANNRGQPSDPRVVFINRSSMHSGAHGRPFQEESLAAKYNKPRLLYYLDEPNVGRGFIKELCFSPDGRIICSPYYSGYRLFAFDDSCSELADRVPRTPRKLTPISSLQCTGSFVVSSKFSPTQHLLVTGCLSGMINFFEPKF</sequence>
<feature type="compositionally biased region" description="Acidic residues" evidence="5">
    <location>
        <begin position="416"/>
        <end position="427"/>
    </location>
</feature>
<evidence type="ECO:0000256" key="1">
    <source>
        <dbReference type="ARBA" id="ARBA00005903"/>
    </source>
</evidence>
<dbReference type="SUPFAM" id="SSF50978">
    <property type="entry name" value="WD40 repeat-like"/>
    <property type="match status" value="1"/>
</dbReference>
<dbReference type="Proteomes" id="UP000694867">
    <property type="component" value="Unplaced"/>
</dbReference>
<accession>A0AAJ6QMU1</accession>
<keyword evidence="6" id="KW-1185">Reference proteome</keyword>
<evidence type="ECO:0000256" key="3">
    <source>
        <dbReference type="ARBA" id="ARBA00022737"/>
    </source>
</evidence>
<feature type="repeat" description="WD" evidence="4">
    <location>
        <begin position="161"/>
        <end position="196"/>
    </location>
</feature>
<dbReference type="InterPro" id="IPR019775">
    <property type="entry name" value="WD40_repeat_CS"/>
</dbReference>
<organism evidence="6 7">
    <name type="scientific">Galendromus occidentalis</name>
    <name type="common">western predatory mite</name>
    <dbReference type="NCBI Taxonomy" id="34638"/>
    <lineage>
        <taxon>Eukaryota</taxon>
        <taxon>Metazoa</taxon>
        <taxon>Ecdysozoa</taxon>
        <taxon>Arthropoda</taxon>
        <taxon>Chelicerata</taxon>
        <taxon>Arachnida</taxon>
        <taxon>Acari</taxon>
        <taxon>Parasitiformes</taxon>
        <taxon>Mesostigmata</taxon>
        <taxon>Gamasina</taxon>
        <taxon>Phytoseioidea</taxon>
        <taxon>Phytoseiidae</taxon>
        <taxon>Typhlodrominae</taxon>
        <taxon>Galendromus</taxon>
    </lineage>
</organism>
<dbReference type="PROSITE" id="PS50294">
    <property type="entry name" value="WD_REPEATS_REGION"/>
    <property type="match status" value="2"/>
</dbReference>
<reference evidence="7" key="1">
    <citation type="submission" date="2025-08" db="UniProtKB">
        <authorList>
            <consortium name="RefSeq"/>
        </authorList>
    </citation>
    <scope>IDENTIFICATION</scope>
</reference>
<evidence type="ECO:0000313" key="6">
    <source>
        <dbReference type="Proteomes" id="UP000694867"/>
    </source>
</evidence>
<dbReference type="KEGG" id="goe:100899812"/>
<protein>
    <submittedName>
        <fullName evidence="7">DDB1- and CUL4-associated factor 10</fullName>
    </submittedName>
</protein>
<dbReference type="AlphaFoldDB" id="A0AAJ6QMU1"/>
<feature type="repeat" description="WD" evidence="4">
    <location>
        <begin position="119"/>
        <end position="159"/>
    </location>
</feature>